<dbReference type="SUPFAM" id="SSF103473">
    <property type="entry name" value="MFS general substrate transporter"/>
    <property type="match status" value="1"/>
</dbReference>
<feature type="transmembrane region" description="Helical" evidence="3">
    <location>
        <begin position="1468"/>
        <end position="1491"/>
    </location>
</feature>
<dbReference type="Proteomes" id="UP001178507">
    <property type="component" value="Unassembled WGS sequence"/>
</dbReference>
<name>A0AA36NLM4_9DINO</name>
<dbReference type="GO" id="GO:0007018">
    <property type="term" value="P:microtubule-based movement"/>
    <property type="evidence" value="ECO:0007669"/>
    <property type="project" value="InterPro"/>
</dbReference>
<keyword evidence="3" id="KW-0812">Transmembrane</keyword>
<sequence length="1543" mass="172282">MLRKLGASAVLAPDTEAGGWAGGSASGEKPSCVGRRDPFVILTPKESEETEPETLETPSFDVKSREDLDNLMKALHAQAKASEKVSEEGGFCYAKELSPYHLVPCPRREEDEHWVVVGESGLMYCSADGIEDFISYEEHFRERQLFRRMRRLKWAQRFQVCKCFAQWSENARRQAFEEAQGGLEDRLFLLNATTQHALLWLQRFSGEKFHRLTALDADLFGAGSGAGTRPKRVGEYAKALAQGCAGARKVALALDEGLEKGLAHVCAVILRPQLEAERALAEEVKAQVDGLHSLFPATEAEVGLGFPEQVTAAMRARLQRECHRIWRFIRHCTFLVEGRLRDMARKEVQRLTSALLSSPRSFARGEEWRTSGRTPTVRRRALSGQLRELKDIVFQLDLTGTEQIFSRSSAEHLAVTPKAEEICSWVLQALSSSVHAVQSLRIPTCSKALRLYHQVASANGLTQDELPHWPCYELSKDILDEEASQEALFQVLERLECAFQQLAAIEAQLQVLARRYVAAVALNDQGTGEPLLELHAQTAQVAAARAEAAAMQEQHLVQGLVLDCSTFREDLLKGSQELLDALTLRVQDAIEASAQPVWAWTSQHEPRVAEPPPPEIERFLLHLEEVEKLEREFPYYKRQVQQMRQLEDLAEEIGSPLESQYGTAVRRAKEQVDNFERELLENLHWIKVSSERFLRQLDEEKPKILQQLDQFITELCEPELLTLRSTLFGELEADDMAPSKALLLAEHRGEDLKFEFRDEQEWECITSRQVELRDRQRQLTELEALVEDWSSKHRALQVDDPGCEEKLSEAQNTLGPLLEIWSACATFLEVLTYCGETEISMLDEERAAKCQEMAEQFEDLPPVCLCEELQTRCEILQEVLSIARMLEDFQEAHWEQMEGSVDKWNIQTVKDIQSRLESSDSLLLEDLVALKLLNVREELQAVHKQAVQQKEIREQMQELQSRWSRARLLVERKGEAKEEPLSPGKRRNSVSLTEARAVYNGLQNGRTMLEELEQSMIAAALLLSKAEGGTALLDELLKQVLGWHTDLVKMQEVLQDWLKLQKLRVKLRFVYNLPVSSLADQLDLCHRPQGNSSDTENSMWPASPDMKELGVRKGQCRKRREICSVLSSEMRRLDDLVSYSPREIQQTRAVEVQDSALLLSAAFAVLSCGALCSGYSALVPSLLEDGAFHEDCLEEEVCSKQMSDLTHMYTVANSLLNLAALPTGLCLDHFGYGRCGLCAALAIALGAVLFSLGGPGPGRAAYTTGFSMMAIFGPVMSCAGYTFAQRALGHRGIFIAAFAACAEMCPLLFATMAWMSDLGTPLPVTFRLFALLPLLVSLLAVTLWPHRGDSEEQKTLLATHEAHEELQELCSLEFAFLTHAKSVSTLAMSFFMGTLYSQLSVATDVSGARMLNRGFAFLLPLGGVLAAPVAALVVDYLGPTSAYLLFCLCYSLFSLCFTAFLHGQGVGWALASFLLFGLSRPLYSVSMVGVAGKKGGVNWGSTIWGMPTAIAGLCCFLVTPLADLGRNGSFGRLNAWLLLLRLG</sequence>
<protein>
    <recommendedName>
        <fullName evidence="4">Dynein heavy chain linker domain-containing protein</fullName>
    </recommendedName>
</protein>
<feature type="domain" description="Dynein heavy chain linker" evidence="4">
    <location>
        <begin position="807"/>
        <end position="1068"/>
    </location>
</feature>
<evidence type="ECO:0000259" key="4">
    <source>
        <dbReference type="Pfam" id="PF08393"/>
    </source>
</evidence>
<dbReference type="GO" id="GO:0030286">
    <property type="term" value="C:dynein complex"/>
    <property type="evidence" value="ECO:0007669"/>
    <property type="project" value="InterPro"/>
</dbReference>
<dbReference type="PANTHER" id="PTHR45703">
    <property type="entry name" value="DYNEIN HEAVY CHAIN"/>
    <property type="match status" value="1"/>
</dbReference>
<feature type="transmembrane region" description="Helical" evidence="3">
    <location>
        <begin position="1440"/>
        <end position="1461"/>
    </location>
</feature>
<feature type="coiled-coil region" evidence="1">
    <location>
        <begin position="495"/>
        <end position="554"/>
    </location>
</feature>
<comment type="caution">
    <text evidence="5">The sequence shown here is derived from an EMBL/GenBank/DDBJ whole genome shotgun (WGS) entry which is preliminary data.</text>
</comment>
<gene>
    <name evidence="5" type="ORF">EVOR1521_LOCUS30566</name>
</gene>
<dbReference type="EMBL" id="CAUJNA010003771">
    <property type="protein sequence ID" value="CAJ1409476.1"/>
    <property type="molecule type" value="Genomic_DNA"/>
</dbReference>
<accession>A0AA36NLM4</accession>
<feature type="transmembrane region" description="Helical" evidence="3">
    <location>
        <begin position="1415"/>
        <end position="1434"/>
    </location>
</feature>
<keyword evidence="3" id="KW-1133">Transmembrane helix</keyword>
<feature type="transmembrane region" description="Helical" evidence="3">
    <location>
        <begin position="1503"/>
        <end position="1522"/>
    </location>
</feature>
<feature type="transmembrane region" description="Helical" evidence="3">
    <location>
        <begin position="1235"/>
        <end position="1254"/>
    </location>
</feature>
<keyword evidence="1" id="KW-0175">Coiled coil</keyword>
<evidence type="ECO:0000313" key="6">
    <source>
        <dbReference type="Proteomes" id="UP001178507"/>
    </source>
</evidence>
<feature type="transmembrane region" description="Helical" evidence="3">
    <location>
        <begin position="1293"/>
        <end position="1314"/>
    </location>
</feature>
<evidence type="ECO:0000313" key="5">
    <source>
        <dbReference type="EMBL" id="CAJ1409476.1"/>
    </source>
</evidence>
<feature type="transmembrane region" description="Helical" evidence="3">
    <location>
        <begin position="1326"/>
        <end position="1344"/>
    </location>
</feature>
<feature type="transmembrane region" description="Helical" evidence="3">
    <location>
        <begin position="1156"/>
        <end position="1178"/>
    </location>
</feature>
<proteinExistence type="predicted"/>
<evidence type="ECO:0000256" key="3">
    <source>
        <dbReference type="SAM" id="Phobius"/>
    </source>
</evidence>
<keyword evidence="6" id="KW-1185">Reference proteome</keyword>
<evidence type="ECO:0000256" key="1">
    <source>
        <dbReference type="SAM" id="Coils"/>
    </source>
</evidence>
<dbReference type="InterPro" id="IPR036259">
    <property type="entry name" value="MFS_trans_sf"/>
</dbReference>
<evidence type="ECO:0000256" key="2">
    <source>
        <dbReference type="SAM" id="MobiDB-lite"/>
    </source>
</evidence>
<dbReference type="GO" id="GO:0051959">
    <property type="term" value="F:dynein light intermediate chain binding"/>
    <property type="evidence" value="ECO:0007669"/>
    <property type="project" value="InterPro"/>
</dbReference>
<organism evidence="5 6">
    <name type="scientific">Effrenium voratum</name>
    <dbReference type="NCBI Taxonomy" id="2562239"/>
    <lineage>
        <taxon>Eukaryota</taxon>
        <taxon>Sar</taxon>
        <taxon>Alveolata</taxon>
        <taxon>Dinophyceae</taxon>
        <taxon>Suessiales</taxon>
        <taxon>Symbiodiniaceae</taxon>
        <taxon>Effrenium</taxon>
    </lineage>
</organism>
<feature type="transmembrane region" description="Helical" evidence="3">
    <location>
        <begin position="1260"/>
        <end position="1281"/>
    </location>
</feature>
<dbReference type="InterPro" id="IPR026983">
    <property type="entry name" value="DHC"/>
</dbReference>
<dbReference type="PANTHER" id="PTHR45703:SF36">
    <property type="entry name" value="DYNEIN HEAVY CHAIN, CYTOPLASMIC"/>
    <property type="match status" value="1"/>
</dbReference>
<dbReference type="InterPro" id="IPR013602">
    <property type="entry name" value="Dynein_heavy_linker"/>
</dbReference>
<feature type="region of interest" description="Disordered" evidence="2">
    <location>
        <begin position="13"/>
        <end position="35"/>
    </location>
</feature>
<dbReference type="GO" id="GO:0045505">
    <property type="term" value="F:dynein intermediate chain binding"/>
    <property type="evidence" value="ECO:0007669"/>
    <property type="project" value="InterPro"/>
</dbReference>
<dbReference type="Pfam" id="PF08393">
    <property type="entry name" value="DHC_N2"/>
    <property type="match status" value="1"/>
</dbReference>
<reference evidence="5" key="1">
    <citation type="submission" date="2023-08" db="EMBL/GenBank/DDBJ databases">
        <authorList>
            <person name="Chen Y."/>
            <person name="Shah S."/>
            <person name="Dougan E. K."/>
            <person name="Thang M."/>
            <person name="Chan C."/>
        </authorList>
    </citation>
    <scope>NUCLEOTIDE SEQUENCE</scope>
</reference>
<keyword evidence="3" id="KW-0472">Membrane</keyword>